<keyword evidence="3" id="KW-1185">Reference proteome</keyword>
<proteinExistence type="predicted"/>
<dbReference type="KEGG" id="smaa:IT774_00670"/>
<name>A0A7S9DYU4_9ALTE</name>
<sequence>MKTIMGVLLLYLSFSAGATKESLVDISIVKSNEGIWTVTYKTGKPASRLSFNRNPDASRIPRWRPINPDFEIVLLENKEYLVKKDGSEFEQVSLQLTPTYKHLAKDYAPFSPYSDGGVLIYTGRLFACIDVCDTKVNQWLFSMQIPEGEHMLVRGEVLTGTASWIDGDDGMNIYVGTQQPVETQNVVAIIDRGLPEKIQSSLNSDIPKLMNYFEQRLGKLEGVKPTLFASYANIDGHSSQGGTLSDQIFMHWNLAKLDKKVKDNTFLNNTLWFFAHEVAHLYQRGSKENSYGKSHEAWLHEGHAEWLAALVLLELYPDKQAYVTTKVDRFKAECGKGLIDFPLAQAAAKGRFDLYYSCGFLIHQAIDQQLREKGEKNIYSLWLEFRNQAEKGNKKDGQKGSELFLFLTKKWTSSEFASRIKQVVESKLRRPEHTLNQLLTVQ</sequence>
<reference evidence="2 3" key="1">
    <citation type="submission" date="2020-11" db="EMBL/GenBank/DDBJ databases">
        <title>Complete genome sequence for Salinimonas sp. strain G2-b.</title>
        <authorList>
            <person name="Park S.-J."/>
        </authorList>
    </citation>
    <scope>NUCLEOTIDE SEQUENCE [LARGE SCALE GENOMIC DNA]</scope>
    <source>
        <strain evidence="2 3">G2-b</strain>
    </source>
</reference>
<accession>A0A7S9DYU4</accession>
<dbReference type="Gene3D" id="1.10.390.10">
    <property type="entry name" value="Neutral Protease Domain 2"/>
    <property type="match status" value="1"/>
</dbReference>
<gene>
    <name evidence="2" type="ORF">IT774_00670</name>
</gene>
<dbReference type="AlphaFoldDB" id="A0A7S9DYU4"/>
<keyword evidence="1" id="KW-0732">Signal</keyword>
<dbReference type="RefSeq" id="WP_195810913.1">
    <property type="nucleotide sequence ID" value="NZ_CP064795.1"/>
</dbReference>
<evidence type="ECO:0000256" key="1">
    <source>
        <dbReference type="SAM" id="SignalP"/>
    </source>
</evidence>
<dbReference type="Proteomes" id="UP000595095">
    <property type="component" value="Chromosome"/>
</dbReference>
<protein>
    <submittedName>
        <fullName evidence="2">Uncharacterized protein</fullName>
    </submittedName>
</protein>
<dbReference type="InterPro" id="IPR027268">
    <property type="entry name" value="Peptidase_M4/M1_CTD_sf"/>
</dbReference>
<feature type="signal peptide" evidence="1">
    <location>
        <begin position="1"/>
        <end position="18"/>
    </location>
</feature>
<dbReference type="EMBL" id="CP064795">
    <property type="protein sequence ID" value="QPG05830.1"/>
    <property type="molecule type" value="Genomic_DNA"/>
</dbReference>
<organism evidence="2 3">
    <name type="scientific">Salinimonas marina</name>
    <dbReference type="NCBI Taxonomy" id="2785918"/>
    <lineage>
        <taxon>Bacteria</taxon>
        <taxon>Pseudomonadati</taxon>
        <taxon>Pseudomonadota</taxon>
        <taxon>Gammaproteobacteria</taxon>
        <taxon>Alteromonadales</taxon>
        <taxon>Alteromonadaceae</taxon>
        <taxon>Alteromonas/Salinimonas group</taxon>
        <taxon>Salinimonas</taxon>
    </lineage>
</organism>
<evidence type="ECO:0000313" key="2">
    <source>
        <dbReference type="EMBL" id="QPG05830.1"/>
    </source>
</evidence>
<evidence type="ECO:0000313" key="3">
    <source>
        <dbReference type="Proteomes" id="UP000595095"/>
    </source>
</evidence>
<feature type="chain" id="PRO_5032745189" evidence="1">
    <location>
        <begin position="19"/>
        <end position="442"/>
    </location>
</feature>